<evidence type="ECO:0000256" key="4">
    <source>
        <dbReference type="ARBA" id="ARBA00023154"/>
    </source>
</evidence>
<protein>
    <submittedName>
        <fullName evidence="5">2,3,4,5-tetrahydropyridine-2,6-dicarboxylate N-acetyltransferase</fullName>
        <ecNumber evidence="5">2.3.1.89</ecNumber>
    </submittedName>
</protein>
<dbReference type="EC" id="2.3.1.89" evidence="5"/>
<keyword evidence="2 5" id="KW-0808">Transferase</keyword>
<dbReference type="SUPFAM" id="SSF51161">
    <property type="entry name" value="Trimeric LpxA-like enzymes"/>
    <property type="match status" value="1"/>
</dbReference>
<keyword evidence="3" id="KW-0220">Diaminopimelate biosynthesis</keyword>
<evidence type="ECO:0000256" key="1">
    <source>
        <dbReference type="ARBA" id="ARBA00022605"/>
    </source>
</evidence>
<dbReference type="EMBL" id="VSSQ01044750">
    <property type="protein sequence ID" value="MPM98609.1"/>
    <property type="molecule type" value="Genomic_DNA"/>
</dbReference>
<dbReference type="Gene3D" id="2.160.10.10">
    <property type="entry name" value="Hexapeptide repeat proteins"/>
    <property type="match status" value="1"/>
</dbReference>
<dbReference type="InterPro" id="IPR011004">
    <property type="entry name" value="Trimer_LpxA-like_sf"/>
</dbReference>
<keyword evidence="5" id="KW-0012">Acyltransferase</keyword>
<keyword evidence="1" id="KW-0028">Amino-acid biosynthesis</keyword>
<dbReference type="InterPro" id="IPR018357">
    <property type="entry name" value="Hexapep_transf_CS"/>
</dbReference>
<dbReference type="GO" id="GO:0019877">
    <property type="term" value="P:diaminopimelate biosynthetic process"/>
    <property type="evidence" value="ECO:0007669"/>
    <property type="project" value="UniProtKB-KW"/>
</dbReference>
<dbReference type="InterPro" id="IPR001451">
    <property type="entry name" value="Hexapep"/>
</dbReference>
<gene>
    <name evidence="5" type="primary">dapH_41</name>
    <name evidence="5" type="ORF">SDC9_145797</name>
</gene>
<dbReference type="AlphaFoldDB" id="A0A645EBB7"/>
<dbReference type="GO" id="GO:0047200">
    <property type="term" value="F:tetrahydrodipicolinate N-acetyltransferase activity"/>
    <property type="evidence" value="ECO:0007669"/>
    <property type="project" value="UniProtKB-EC"/>
</dbReference>
<organism evidence="5">
    <name type="scientific">bioreactor metagenome</name>
    <dbReference type="NCBI Taxonomy" id="1076179"/>
    <lineage>
        <taxon>unclassified sequences</taxon>
        <taxon>metagenomes</taxon>
        <taxon>ecological metagenomes</taxon>
    </lineage>
</organism>
<dbReference type="CDD" id="cd03358">
    <property type="entry name" value="LbH_WxcM_N_like"/>
    <property type="match status" value="1"/>
</dbReference>
<reference evidence="5" key="1">
    <citation type="submission" date="2019-08" db="EMBL/GenBank/DDBJ databases">
        <authorList>
            <person name="Kucharzyk K."/>
            <person name="Murdoch R.W."/>
            <person name="Higgins S."/>
            <person name="Loffler F."/>
        </authorList>
    </citation>
    <scope>NUCLEOTIDE SEQUENCE</scope>
</reference>
<comment type="caution">
    <text evidence="5">The sequence shown here is derived from an EMBL/GenBank/DDBJ whole genome shotgun (WGS) entry which is preliminary data.</text>
</comment>
<dbReference type="PANTHER" id="PTHR43300:SF10">
    <property type="entry name" value="2,3,4,5-TETRAHYDROPYRIDINE-2,6-DICARBOXYLATE N-ACETYLTRANSFERASE"/>
    <property type="match status" value="1"/>
</dbReference>
<evidence type="ECO:0000256" key="2">
    <source>
        <dbReference type="ARBA" id="ARBA00022679"/>
    </source>
</evidence>
<dbReference type="PANTHER" id="PTHR43300">
    <property type="entry name" value="ACETYLTRANSFERASE"/>
    <property type="match status" value="1"/>
</dbReference>
<accession>A0A645EBB7</accession>
<name>A0A645EBB7_9ZZZZ</name>
<evidence type="ECO:0000256" key="3">
    <source>
        <dbReference type="ARBA" id="ARBA00022915"/>
    </source>
</evidence>
<dbReference type="Gene3D" id="6.20.70.30">
    <property type="match status" value="1"/>
</dbReference>
<dbReference type="InterPro" id="IPR050179">
    <property type="entry name" value="Trans_hexapeptide_repeat"/>
</dbReference>
<dbReference type="GO" id="GO:0009085">
    <property type="term" value="P:lysine biosynthetic process"/>
    <property type="evidence" value="ECO:0007669"/>
    <property type="project" value="UniProtKB-KW"/>
</dbReference>
<dbReference type="Pfam" id="PF00132">
    <property type="entry name" value="Hexapep"/>
    <property type="match status" value="1"/>
</dbReference>
<keyword evidence="4" id="KW-0457">Lysine biosynthesis</keyword>
<sequence length="202" mass="22242">MPYNHPLIIGKEALIRSHCVIYSGSNIGDHFQTGHHVTVRENTAAGNRWRVGTLSDIQGSCKIGDYVNMHSNVHIGMHSKIGSFVWIFPYCVFTNDPIPPSEIEWGCTVENYAVIATGSILLPGVTVGEGSFVGAGSVVTRDVPPAMLAVGNPAKVRSEISQLKNPVTLEPAYPWQMHFSRGMPWQPVGFDKWKDCNNSLYF</sequence>
<dbReference type="PROSITE" id="PS00101">
    <property type="entry name" value="HEXAPEP_TRANSFERASES"/>
    <property type="match status" value="1"/>
</dbReference>
<evidence type="ECO:0000313" key="5">
    <source>
        <dbReference type="EMBL" id="MPM98609.1"/>
    </source>
</evidence>
<proteinExistence type="predicted"/>